<evidence type="ECO:0000313" key="1">
    <source>
        <dbReference type="EMBL" id="SVD51004.1"/>
    </source>
</evidence>
<proteinExistence type="predicted"/>
<reference evidence="1" key="1">
    <citation type="submission" date="2018-05" db="EMBL/GenBank/DDBJ databases">
        <authorList>
            <person name="Lanie J.A."/>
            <person name="Ng W.-L."/>
            <person name="Kazmierczak K.M."/>
            <person name="Andrzejewski T.M."/>
            <person name="Davidsen T.M."/>
            <person name="Wayne K.J."/>
            <person name="Tettelin H."/>
            <person name="Glass J.I."/>
            <person name="Rusch D."/>
            <person name="Podicherti R."/>
            <person name="Tsui H.-C.T."/>
            <person name="Winkler M.E."/>
        </authorList>
    </citation>
    <scope>NUCLEOTIDE SEQUENCE</scope>
</reference>
<dbReference type="Gene3D" id="1.10.10.10">
    <property type="entry name" value="Winged helix-like DNA-binding domain superfamily/Winged helix DNA-binding domain"/>
    <property type="match status" value="1"/>
</dbReference>
<name>A0A382VX01_9ZZZZ</name>
<dbReference type="InterPro" id="IPR036388">
    <property type="entry name" value="WH-like_DNA-bd_sf"/>
</dbReference>
<dbReference type="Pfam" id="PF02082">
    <property type="entry name" value="Rrf2"/>
    <property type="match status" value="1"/>
</dbReference>
<dbReference type="InterPro" id="IPR000944">
    <property type="entry name" value="Tscrpt_reg_Rrf2"/>
</dbReference>
<dbReference type="PANTHER" id="PTHR33221">
    <property type="entry name" value="WINGED HELIX-TURN-HELIX TRANSCRIPTIONAL REGULATOR, RRF2 FAMILY"/>
    <property type="match status" value="1"/>
</dbReference>
<organism evidence="1">
    <name type="scientific">marine metagenome</name>
    <dbReference type="NCBI Taxonomy" id="408172"/>
    <lineage>
        <taxon>unclassified sequences</taxon>
        <taxon>metagenomes</taxon>
        <taxon>ecological metagenomes</taxon>
    </lineage>
</organism>
<dbReference type="GO" id="GO:0003700">
    <property type="term" value="F:DNA-binding transcription factor activity"/>
    <property type="evidence" value="ECO:0007669"/>
    <property type="project" value="TreeGrafter"/>
</dbReference>
<dbReference type="InterPro" id="IPR036390">
    <property type="entry name" value="WH_DNA-bd_sf"/>
</dbReference>
<dbReference type="NCBIfam" id="TIGR00738">
    <property type="entry name" value="rrf2_super"/>
    <property type="match status" value="1"/>
</dbReference>
<dbReference type="PROSITE" id="PS51197">
    <property type="entry name" value="HTH_RRF2_2"/>
    <property type="match status" value="1"/>
</dbReference>
<sequence>MISQTSEYALRAVICLAQHPDELHTATKIAKLTKVPDPYLSKVLLMLAKHEVVTSKKGLHGGYGLAHSPDKITLWTIINAVDPIKHIKSCPLKLESHGTHLCRLHKRVNDSINMIAELFKTSTVAMILDQPTKSIPLCESKKE</sequence>
<dbReference type="AlphaFoldDB" id="A0A382VX01"/>
<gene>
    <name evidence="1" type="ORF">METZ01_LOCUS403858</name>
</gene>
<dbReference type="EMBL" id="UINC01155256">
    <property type="protein sequence ID" value="SVD51004.1"/>
    <property type="molecule type" value="Genomic_DNA"/>
</dbReference>
<accession>A0A382VX01</accession>
<evidence type="ECO:0008006" key="2">
    <source>
        <dbReference type="Google" id="ProtNLM"/>
    </source>
</evidence>
<dbReference type="SUPFAM" id="SSF46785">
    <property type="entry name" value="Winged helix' DNA-binding domain"/>
    <property type="match status" value="1"/>
</dbReference>
<protein>
    <recommendedName>
        <fullName evidence="2">Rrf2 family transcriptional regulator</fullName>
    </recommendedName>
</protein>
<dbReference type="PANTHER" id="PTHR33221:SF13">
    <property type="entry name" value="TRANSCRIPTIONAL REGULATOR-RELATED"/>
    <property type="match status" value="1"/>
</dbReference>
<dbReference type="GO" id="GO:0005829">
    <property type="term" value="C:cytosol"/>
    <property type="evidence" value="ECO:0007669"/>
    <property type="project" value="TreeGrafter"/>
</dbReference>